<name>A0A2N3PY75_9PROT</name>
<dbReference type="CDD" id="cd00090">
    <property type="entry name" value="HTH_ARSR"/>
    <property type="match status" value="1"/>
</dbReference>
<keyword evidence="3" id="KW-0804">Transcription</keyword>
<dbReference type="AlphaFoldDB" id="A0A2N3PY75"/>
<proteinExistence type="predicted"/>
<dbReference type="GO" id="GO:0043565">
    <property type="term" value="F:sequence-specific DNA binding"/>
    <property type="evidence" value="ECO:0007669"/>
    <property type="project" value="InterPro"/>
</dbReference>
<gene>
    <name evidence="5" type="ORF">CWS72_07150</name>
</gene>
<dbReference type="PROSITE" id="PS00519">
    <property type="entry name" value="HTH_ASNC_1"/>
    <property type="match status" value="1"/>
</dbReference>
<dbReference type="InterPro" id="IPR019888">
    <property type="entry name" value="Tscrpt_reg_AsnC-like"/>
</dbReference>
<comment type="caution">
    <text evidence="5">The sequence shown here is derived from an EMBL/GenBank/DDBJ whole genome shotgun (WGS) entry which is preliminary data.</text>
</comment>
<dbReference type="InterPro" id="IPR036390">
    <property type="entry name" value="WH_DNA-bd_sf"/>
</dbReference>
<dbReference type="OrthoDB" id="9813313at2"/>
<dbReference type="Pfam" id="PF13412">
    <property type="entry name" value="HTH_24"/>
    <property type="match status" value="1"/>
</dbReference>
<evidence type="ECO:0000256" key="1">
    <source>
        <dbReference type="ARBA" id="ARBA00023015"/>
    </source>
</evidence>
<dbReference type="Pfam" id="PF01037">
    <property type="entry name" value="AsnC_trans_reg"/>
    <property type="match status" value="1"/>
</dbReference>
<protein>
    <submittedName>
        <fullName evidence="5">ArsR family transcriptional regulator</fullName>
    </submittedName>
</protein>
<dbReference type="GO" id="GO:0005829">
    <property type="term" value="C:cytosol"/>
    <property type="evidence" value="ECO:0007669"/>
    <property type="project" value="TreeGrafter"/>
</dbReference>
<feature type="domain" description="HTH asnC-type" evidence="4">
    <location>
        <begin position="2"/>
        <end position="71"/>
    </location>
</feature>
<dbReference type="PANTHER" id="PTHR30154:SF17">
    <property type="entry name" value="DNA-BINDING TRANSCRIPTIONAL ACTIVATOR DECR"/>
    <property type="match status" value="1"/>
</dbReference>
<dbReference type="InterPro" id="IPR011008">
    <property type="entry name" value="Dimeric_a/b-barrel"/>
</dbReference>
<organism evidence="5 6">
    <name type="scientific">Telmatospirillum siberiense</name>
    <dbReference type="NCBI Taxonomy" id="382514"/>
    <lineage>
        <taxon>Bacteria</taxon>
        <taxon>Pseudomonadati</taxon>
        <taxon>Pseudomonadota</taxon>
        <taxon>Alphaproteobacteria</taxon>
        <taxon>Rhodospirillales</taxon>
        <taxon>Rhodospirillaceae</taxon>
        <taxon>Telmatospirillum</taxon>
    </lineage>
</organism>
<dbReference type="Proteomes" id="UP000233293">
    <property type="component" value="Unassembled WGS sequence"/>
</dbReference>
<evidence type="ECO:0000256" key="2">
    <source>
        <dbReference type="ARBA" id="ARBA00023125"/>
    </source>
</evidence>
<dbReference type="SMART" id="SM00344">
    <property type="entry name" value="HTH_ASNC"/>
    <property type="match status" value="1"/>
</dbReference>
<dbReference type="Gene3D" id="1.10.10.10">
    <property type="entry name" value="Winged helix-like DNA-binding domain superfamily/Winged helix DNA-binding domain"/>
    <property type="match status" value="1"/>
</dbReference>
<dbReference type="InterPro" id="IPR036388">
    <property type="entry name" value="WH-like_DNA-bd_sf"/>
</dbReference>
<reference evidence="6" key="1">
    <citation type="submission" date="2017-12" db="EMBL/GenBank/DDBJ databases">
        <title>Draft genome sequence of Telmatospirillum siberiense 26-4b1T, an acidotolerant peatland alphaproteobacterium potentially involved in sulfur cycling.</title>
        <authorList>
            <person name="Hausmann B."/>
            <person name="Pjevac P."/>
            <person name="Schreck K."/>
            <person name="Herbold C.W."/>
            <person name="Daims H."/>
            <person name="Wagner M."/>
            <person name="Pester M."/>
            <person name="Loy A."/>
        </authorList>
    </citation>
    <scope>NUCLEOTIDE SEQUENCE [LARGE SCALE GENOMIC DNA]</scope>
    <source>
        <strain evidence="6">26-4b1</strain>
    </source>
</reference>
<dbReference type="GO" id="GO:0006355">
    <property type="term" value="P:regulation of DNA-templated transcription"/>
    <property type="evidence" value="ECO:0007669"/>
    <property type="project" value="UniProtKB-ARBA"/>
</dbReference>
<dbReference type="InterPro" id="IPR011991">
    <property type="entry name" value="ArsR-like_HTH"/>
</dbReference>
<dbReference type="GO" id="GO:0043200">
    <property type="term" value="P:response to amino acid"/>
    <property type="evidence" value="ECO:0007669"/>
    <property type="project" value="TreeGrafter"/>
</dbReference>
<dbReference type="InterPro" id="IPR019887">
    <property type="entry name" value="Tscrpt_reg_AsnC/Lrp_C"/>
</dbReference>
<dbReference type="SUPFAM" id="SSF54909">
    <property type="entry name" value="Dimeric alpha+beta barrel"/>
    <property type="match status" value="1"/>
</dbReference>
<dbReference type="RefSeq" id="WP_101249888.1">
    <property type="nucleotide sequence ID" value="NZ_PIUM01000005.1"/>
</dbReference>
<keyword evidence="1" id="KW-0805">Transcription regulation</keyword>
<keyword evidence="2" id="KW-0238">DNA-binding</keyword>
<dbReference type="EMBL" id="PIUM01000005">
    <property type="protein sequence ID" value="PKU25364.1"/>
    <property type="molecule type" value="Genomic_DNA"/>
</dbReference>
<accession>A0A2N3PY75</accession>
<dbReference type="InterPro" id="IPR019885">
    <property type="entry name" value="Tscrpt_reg_HTH_AsnC-type_CS"/>
</dbReference>
<evidence type="ECO:0000313" key="6">
    <source>
        <dbReference type="Proteomes" id="UP000233293"/>
    </source>
</evidence>
<evidence type="ECO:0000256" key="3">
    <source>
        <dbReference type="ARBA" id="ARBA00023163"/>
    </source>
</evidence>
<dbReference type="PROSITE" id="PS50956">
    <property type="entry name" value="HTH_ASNC_2"/>
    <property type="match status" value="1"/>
</dbReference>
<dbReference type="PANTHER" id="PTHR30154">
    <property type="entry name" value="LEUCINE-RESPONSIVE REGULATORY PROTEIN"/>
    <property type="match status" value="1"/>
</dbReference>
<dbReference type="InterPro" id="IPR000485">
    <property type="entry name" value="AsnC-type_HTH_dom"/>
</dbReference>
<evidence type="ECO:0000259" key="4">
    <source>
        <dbReference type="PROSITE" id="PS50956"/>
    </source>
</evidence>
<dbReference type="PRINTS" id="PR00033">
    <property type="entry name" value="HTHASNC"/>
</dbReference>
<dbReference type="SUPFAM" id="SSF46785">
    <property type="entry name" value="Winged helix' DNA-binding domain"/>
    <property type="match status" value="1"/>
</dbReference>
<sequence>MFDETDRRILGLLQADADMPIAEIAGQVGLSASPCWRRIKRMEEAGLISRRVVLVDRVIAKVPLTIFAGVRVPSHSVDWLERFRRVIADIPEIVEAYRLAGEMDYLMRIVVPSIEIYDHVYKQLIAQLEFRDVTSSISMEEMKFTTAVPLHYL</sequence>
<keyword evidence="6" id="KW-1185">Reference proteome</keyword>
<dbReference type="Gene3D" id="3.30.70.920">
    <property type="match status" value="1"/>
</dbReference>
<evidence type="ECO:0000313" key="5">
    <source>
        <dbReference type="EMBL" id="PKU25364.1"/>
    </source>
</evidence>